<keyword evidence="2" id="KW-1185">Reference proteome</keyword>
<organism evidence="1 2">
    <name type="scientific">Oreochromis aureus</name>
    <name type="common">Israeli tilapia</name>
    <name type="synonym">Chromis aureus</name>
    <dbReference type="NCBI Taxonomy" id="47969"/>
    <lineage>
        <taxon>Eukaryota</taxon>
        <taxon>Metazoa</taxon>
        <taxon>Chordata</taxon>
        <taxon>Craniata</taxon>
        <taxon>Vertebrata</taxon>
        <taxon>Euteleostomi</taxon>
        <taxon>Actinopterygii</taxon>
        <taxon>Neopterygii</taxon>
        <taxon>Teleostei</taxon>
        <taxon>Neoteleostei</taxon>
        <taxon>Acanthomorphata</taxon>
        <taxon>Ovalentaria</taxon>
        <taxon>Cichlomorphae</taxon>
        <taxon>Cichliformes</taxon>
        <taxon>Cichlidae</taxon>
        <taxon>African cichlids</taxon>
        <taxon>Pseudocrenilabrinae</taxon>
        <taxon>Oreochromini</taxon>
        <taxon>Oreochromis</taxon>
    </lineage>
</organism>
<proteinExistence type="predicted"/>
<evidence type="ECO:0000313" key="2">
    <source>
        <dbReference type="Proteomes" id="UP000472276"/>
    </source>
</evidence>
<reference evidence="1" key="2">
    <citation type="submission" date="2025-08" db="UniProtKB">
        <authorList>
            <consortium name="Ensembl"/>
        </authorList>
    </citation>
    <scope>IDENTIFICATION</scope>
</reference>
<dbReference type="SUPFAM" id="SSF47616">
    <property type="entry name" value="GST C-terminal domain-like"/>
    <property type="match status" value="1"/>
</dbReference>
<accession>A0AAZ1XLX1</accession>
<dbReference type="InterPro" id="IPR036282">
    <property type="entry name" value="Glutathione-S-Trfase_C_sf"/>
</dbReference>
<sequence length="217" mass="24320">CHGKVVQHSFNGRGSMESIRWLLTVAEVQVTCFTHCCVYSADGALMFQHAPMLEIDGMKLVQIKNLKDRVVYRISDIISWLYLNTFLCFSLGSTCTLSLPFCADPKPKLDNIQSRAKERYLPVTVYLVGGKLSLADAAVLCVSSQSFQGRMIRIPAINRFLQPGSKRKPPPDENYAKAVMEVFQIQITISVKSVTFLLCSLSCSMFGISYICRPMCR</sequence>
<evidence type="ECO:0008006" key="3">
    <source>
        <dbReference type="Google" id="ProtNLM"/>
    </source>
</evidence>
<evidence type="ECO:0000313" key="1">
    <source>
        <dbReference type="Ensembl" id="ENSOABP00000068634.1"/>
    </source>
</evidence>
<name>A0AAZ1XLX1_OREAU</name>
<protein>
    <recommendedName>
        <fullName evidence="3">GST N-terminal domain-containing protein</fullName>
    </recommendedName>
</protein>
<reference evidence="2" key="1">
    <citation type="submission" date="2020-03" db="EMBL/GenBank/DDBJ databases">
        <title>Evolution of repeat sequences and sex chromosomes of tilapia species revealed by chromosome-level genomes.</title>
        <authorList>
            <person name="Xu L."/>
            <person name="Tao W."/>
            <person name="Wang D."/>
            <person name="Zhou Q."/>
        </authorList>
    </citation>
    <scope>NUCLEOTIDE SEQUENCE [LARGE SCALE GENOMIC DNA]</scope>
    <source>
        <strain evidence="2">Israel</strain>
    </source>
</reference>
<dbReference type="Ensembl" id="ENSOABT00000076240.1">
    <property type="protein sequence ID" value="ENSOABP00000068634.1"/>
    <property type="gene ID" value="ENSOABG00000037832.1"/>
</dbReference>
<dbReference type="Gene3D" id="3.40.30.10">
    <property type="entry name" value="Glutaredoxin"/>
    <property type="match status" value="1"/>
</dbReference>
<reference evidence="1" key="3">
    <citation type="submission" date="2025-09" db="UniProtKB">
        <authorList>
            <consortium name="Ensembl"/>
        </authorList>
    </citation>
    <scope>IDENTIFICATION</scope>
</reference>
<dbReference type="AlphaFoldDB" id="A0AAZ1XLX1"/>
<dbReference type="Proteomes" id="UP000472276">
    <property type="component" value="Unassembled WGS sequence"/>
</dbReference>